<dbReference type="RefSeq" id="WP_353294523.1">
    <property type="nucleotide sequence ID" value="NZ_BAABWH010000004.1"/>
</dbReference>
<dbReference type="Proteomes" id="UP001481413">
    <property type="component" value="Unassembled WGS sequence"/>
</dbReference>
<comment type="caution">
    <text evidence="3">The sequence shown here is derived from an EMBL/GenBank/DDBJ whole genome shotgun (WGS) entry which is preliminary data.</text>
</comment>
<keyword evidence="1" id="KW-0812">Transmembrane</keyword>
<keyword evidence="1" id="KW-1133">Transmembrane helix</keyword>
<evidence type="ECO:0000256" key="1">
    <source>
        <dbReference type="SAM" id="Phobius"/>
    </source>
</evidence>
<accession>A0ABP9ZZG2</accession>
<name>A0ABP9ZZG2_9GAMM</name>
<dbReference type="Pfam" id="PF13443">
    <property type="entry name" value="HTH_26"/>
    <property type="match status" value="1"/>
</dbReference>
<evidence type="ECO:0000259" key="2">
    <source>
        <dbReference type="PROSITE" id="PS50943"/>
    </source>
</evidence>
<proteinExistence type="predicted"/>
<dbReference type="Gene3D" id="1.10.260.40">
    <property type="entry name" value="lambda repressor-like DNA-binding domains"/>
    <property type="match status" value="1"/>
</dbReference>
<gene>
    <name evidence="3" type="ORF">NBRC116585_16500</name>
</gene>
<dbReference type="PROSITE" id="PS50943">
    <property type="entry name" value="HTH_CROC1"/>
    <property type="match status" value="1"/>
</dbReference>
<dbReference type="InterPro" id="IPR001387">
    <property type="entry name" value="Cro/C1-type_HTH"/>
</dbReference>
<dbReference type="SMART" id="SM00530">
    <property type="entry name" value="HTH_XRE"/>
    <property type="match status" value="1"/>
</dbReference>
<feature type="transmembrane region" description="Helical" evidence="1">
    <location>
        <begin position="97"/>
        <end position="115"/>
    </location>
</feature>
<feature type="domain" description="HTH cro/C1-type" evidence="2">
    <location>
        <begin position="15"/>
        <end position="69"/>
    </location>
</feature>
<protein>
    <recommendedName>
        <fullName evidence="2">HTH cro/C1-type domain-containing protein</fullName>
    </recommendedName>
</protein>
<organism evidence="3 4">
    <name type="scientific">Thalassolituus maritimus</name>
    <dbReference type="NCBI Taxonomy" id="484498"/>
    <lineage>
        <taxon>Bacteria</taxon>
        <taxon>Pseudomonadati</taxon>
        <taxon>Pseudomonadota</taxon>
        <taxon>Gammaproteobacteria</taxon>
        <taxon>Oceanospirillales</taxon>
        <taxon>Oceanospirillaceae</taxon>
        <taxon>Thalassolituus</taxon>
    </lineage>
</organism>
<evidence type="ECO:0000313" key="3">
    <source>
        <dbReference type="EMBL" id="GAA6145532.1"/>
    </source>
</evidence>
<evidence type="ECO:0000313" key="4">
    <source>
        <dbReference type="Proteomes" id="UP001481413"/>
    </source>
</evidence>
<dbReference type="CDD" id="cd00093">
    <property type="entry name" value="HTH_XRE"/>
    <property type="match status" value="1"/>
</dbReference>
<keyword evidence="1" id="KW-0472">Membrane</keyword>
<dbReference type="InterPro" id="IPR010982">
    <property type="entry name" value="Lambda_DNA-bd_dom_sf"/>
</dbReference>
<reference evidence="3 4" key="1">
    <citation type="submission" date="2024-04" db="EMBL/GenBank/DDBJ databases">
        <title>Draft genome sequence of Thalassolituus maritimus NBRC 116585.</title>
        <authorList>
            <person name="Miyakawa T."/>
            <person name="Kusuya Y."/>
            <person name="Miura T."/>
        </authorList>
    </citation>
    <scope>NUCLEOTIDE SEQUENCE [LARGE SCALE GENOMIC DNA]</scope>
    <source>
        <strain evidence="3 4">5NW40-0001</strain>
    </source>
</reference>
<keyword evidence="4" id="KW-1185">Reference proteome</keyword>
<sequence>MSQLVTYNSLVGYQLLKRRNDLGVDQATVSASTGISQPVLSRLEKGAAVISTDQLFVLCKALNCKPSDVLKDVESVIDKLNGNEQLEVKTTKEANTAGAFLAGAAIGTALTFLLAKK</sequence>
<dbReference type="SUPFAM" id="SSF47413">
    <property type="entry name" value="lambda repressor-like DNA-binding domains"/>
    <property type="match status" value="1"/>
</dbReference>
<dbReference type="EMBL" id="BAABWH010000004">
    <property type="protein sequence ID" value="GAA6145532.1"/>
    <property type="molecule type" value="Genomic_DNA"/>
</dbReference>